<accession>A0ABY6KI24</accession>
<name>A0ABY6KI24_9ARAC</name>
<protein>
    <submittedName>
        <fullName evidence="1">Uncharacterized protein</fullName>
    </submittedName>
</protein>
<evidence type="ECO:0000313" key="2">
    <source>
        <dbReference type="Proteomes" id="UP001235939"/>
    </source>
</evidence>
<proteinExistence type="predicted"/>
<keyword evidence="2" id="KW-1185">Reference proteome</keyword>
<dbReference type="Proteomes" id="UP001235939">
    <property type="component" value="Chromosome 05"/>
</dbReference>
<dbReference type="EMBL" id="CP092867">
    <property type="protein sequence ID" value="UYV68077.1"/>
    <property type="molecule type" value="Genomic_DNA"/>
</dbReference>
<reference evidence="1 2" key="1">
    <citation type="submission" date="2022-01" db="EMBL/GenBank/DDBJ databases">
        <title>A chromosomal length assembly of Cordylochernes scorpioides.</title>
        <authorList>
            <person name="Zeh D."/>
            <person name="Zeh J."/>
        </authorList>
    </citation>
    <scope>NUCLEOTIDE SEQUENCE [LARGE SCALE GENOMIC DNA]</scope>
    <source>
        <strain evidence="1">IN4F17</strain>
        <tissue evidence="1">Whole Body</tissue>
    </source>
</reference>
<sequence>MLLHKQLYVGCSRVGKPSNLFVLAPYRKTKNVVYLQAKVNLRDLVGSTEAVHPVWRAPDTLRRSSVLADSTDIALDRQFVGLKIMEQRCLEDTVAWILVDSVHHDFCTFLRLGLGCKLRINEITSAVVTRDSGVVAASVLRHLCEETGAVSVARVARWKAGEIQKVDQSGMNVEESNKTILIDLQVLPHFRILVQEPPRQVEVHGTLDETFAAVGVEGSKPSQVLSVERGVVET</sequence>
<evidence type="ECO:0000313" key="1">
    <source>
        <dbReference type="EMBL" id="UYV68077.1"/>
    </source>
</evidence>
<gene>
    <name evidence="1" type="ORF">LAZ67_5002984</name>
</gene>
<organism evidence="1 2">
    <name type="scientific">Cordylochernes scorpioides</name>
    <dbReference type="NCBI Taxonomy" id="51811"/>
    <lineage>
        <taxon>Eukaryota</taxon>
        <taxon>Metazoa</taxon>
        <taxon>Ecdysozoa</taxon>
        <taxon>Arthropoda</taxon>
        <taxon>Chelicerata</taxon>
        <taxon>Arachnida</taxon>
        <taxon>Pseudoscorpiones</taxon>
        <taxon>Cheliferoidea</taxon>
        <taxon>Chernetidae</taxon>
        <taxon>Cordylochernes</taxon>
    </lineage>
</organism>